<evidence type="ECO:0000256" key="2">
    <source>
        <dbReference type="ARBA" id="ARBA00023125"/>
    </source>
</evidence>
<dbReference type="CDD" id="cd17536">
    <property type="entry name" value="REC_YesN-like"/>
    <property type="match status" value="1"/>
</dbReference>
<proteinExistence type="predicted"/>
<dbReference type="InterPro" id="IPR009057">
    <property type="entry name" value="Homeodomain-like_sf"/>
</dbReference>
<keyword evidence="1" id="KW-0805">Transcription regulation</keyword>
<evidence type="ECO:0000313" key="7">
    <source>
        <dbReference type="EMBL" id="MDG0811123.1"/>
    </source>
</evidence>
<comment type="caution">
    <text evidence="7">The sequence shown here is derived from an EMBL/GenBank/DDBJ whole genome shotgun (WGS) entry which is preliminary data.</text>
</comment>
<feature type="domain" description="Response regulatory" evidence="6">
    <location>
        <begin position="3"/>
        <end position="122"/>
    </location>
</feature>
<dbReference type="EMBL" id="JAPDIA010000007">
    <property type="protein sequence ID" value="MDG0811123.1"/>
    <property type="molecule type" value="Genomic_DNA"/>
</dbReference>
<reference evidence="7" key="1">
    <citation type="submission" date="2022-10" db="EMBL/GenBank/DDBJ databases">
        <title>Comparative genomic analysis of Cohnella hashimotonis sp. nov., isolated from the International Space Station.</title>
        <authorList>
            <person name="Simpson A."/>
            <person name="Venkateswaran K."/>
        </authorList>
    </citation>
    <scope>NUCLEOTIDE SEQUENCE</scope>
    <source>
        <strain evidence="7">DSM 28161</strain>
    </source>
</reference>
<dbReference type="Gene3D" id="1.10.10.60">
    <property type="entry name" value="Homeodomain-like"/>
    <property type="match status" value="2"/>
</dbReference>
<dbReference type="PANTHER" id="PTHR43280">
    <property type="entry name" value="ARAC-FAMILY TRANSCRIPTIONAL REGULATOR"/>
    <property type="match status" value="1"/>
</dbReference>
<feature type="modified residue" description="4-aspartylphosphate" evidence="4">
    <location>
        <position position="55"/>
    </location>
</feature>
<dbReference type="InterPro" id="IPR018060">
    <property type="entry name" value="HTH_AraC"/>
</dbReference>
<evidence type="ECO:0000313" key="8">
    <source>
        <dbReference type="Proteomes" id="UP001153404"/>
    </source>
</evidence>
<organism evidence="7 8">
    <name type="scientific">Cohnella rhizosphaerae</name>
    <dbReference type="NCBI Taxonomy" id="1457232"/>
    <lineage>
        <taxon>Bacteria</taxon>
        <taxon>Bacillati</taxon>
        <taxon>Bacillota</taxon>
        <taxon>Bacilli</taxon>
        <taxon>Bacillales</taxon>
        <taxon>Paenibacillaceae</taxon>
        <taxon>Cohnella</taxon>
    </lineage>
</organism>
<protein>
    <submittedName>
        <fullName evidence="7">Response regulator</fullName>
    </submittedName>
</protein>
<evidence type="ECO:0000259" key="6">
    <source>
        <dbReference type="PROSITE" id="PS50110"/>
    </source>
</evidence>
<dbReference type="InterPro" id="IPR011006">
    <property type="entry name" value="CheY-like_superfamily"/>
</dbReference>
<dbReference type="InterPro" id="IPR001789">
    <property type="entry name" value="Sig_transdc_resp-reg_receiver"/>
</dbReference>
<gene>
    <name evidence="7" type="ORF">OMP40_18455</name>
</gene>
<sequence>MIRVLVVEDEKPILNSIKLAIEMTDPRFVVVATAYNGEEALSALQTVEVDVVFTDIRMPVLDGIGLITRLRETYSASAIVPVIISGYQEFEYAKQALSMNVFDYLLKPLSLAELRSLLLRIAAQVEGQRQASVDKYMEELLGSDGHPKGARPAALPERGVYGLLHLCACAFPSFAMEDSSPAAESWARFDLTETCRVIAGEGPFWVLDGKTDSEKLIVSLGTEARYDETTRAFAEALLDRWRQVIGTPITIGMSGPLALDDIRTTAQMMRARLNRTVSIGESRIFSLSQSTDLVFEVPKLNSFVEKKLLFALNQRSYEQFLDILRELVDEWRRLKPRQYEVEKLVHRIAALCLGVLDARSRYYTAYFEADLNQAVLQAKNYDELLVNLSLVYKMAFAMKGPQDDDNDRSKQLMERLDEYLRANLTEPINHQTLSEKFGLVPSYLSKLFTSYKGMSPAKYLLSLRMKRAKELLEARPRLLMKDIAALIGYQDPLYFSKLFKKETGIWPSEYEAGQNRTSV</sequence>
<evidence type="ECO:0000256" key="3">
    <source>
        <dbReference type="ARBA" id="ARBA00023163"/>
    </source>
</evidence>
<dbReference type="GO" id="GO:0000160">
    <property type="term" value="P:phosphorelay signal transduction system"/>
    <property type="evidence" value="ECO:0007669"/>
    <property type="project" value="InterPro"/>
</dbReference>
<dbReference type="GO" id="GO:0003700">
    <property type="term" value="F:DNA-binding transcription factor activity"/>
    <property type="evidence" value="ECO:0007669"/>
    <property type="project" value="InterPro"/>
</dbReference>
<dbReference type="Gene3D" id="3.40.50.2300">
    <property type="match status" value="1"/>
</dbReference>
<keyword evidence="8" id="KW-1185">Reference proteome</keyword>
<dbReference type="AlphaFoldDB" id="A0A9X4QU72"/>
<keyword evidence="4" id="KW-0597">Phosphoprotein</keyword>
<dbReference type="GO" id="GO:0043565">
    <property type="term" value="F:sequence-specific DNA binding"/>
    <property type="evidence" value="ECO:0007669"/>
    <property type="project" value="InterPro"/>
</dbReference>
<evidence type="ECO:0000259" key="5">
    <source>
        <dbReference type="PROSITE" id="PS01124"/>
    </source>
</evidence>
<keyword evidence="2" id="KW-0238">DNA-binding</keyword>
<dbReference type="PROSITE" id="PS50110">
    <property type="entry name" value="RESPONSE_REGULATORY"/>
    <property type="match status" value="1"/>
</dbReference>
<keyword evidence="3" id="KW-0804">Transcription</keyword>
<dbReference type="PROSITE" id="PS01124">
    <property type="entry name" value="HTH_ARAC_FAMILY_2"/>
    <property type="match status" value="1"/>
</dbReference>
<evidence type="ECO:0000256" key="1">
    <source>
        <dbReference type="ARBA" id="ARBA00023015"/>
    </source>
</evidence>
<name>A0A9X4QU72_9BACL</name>
<dbReference type="SUPFAM" id="SSF52172">
    <property type="entry name" value="CheY-like"/>
    <property type="match status" value="1"/>
</dbReference>
<accession>A0A9X4QU72</accession>
<dbReference type="SUPFAM" id="SSF46689">
    <property type="entry name" value="Homeodomain-like"/>
    <property type="match status" value="2"/>
</dbReference>
<dbReference type="SMART" id="SM00448">
    <property type="entry name" value="REC"/>
    <property type="match status" value="1"/>
</dbReference>
<evidence type="ECO:0000256" key="4">
    <source>
        <dbReference type="PROSITE-ProRule" id="PRU00169"/>
    </source>
</evidence>
<dbReference type="RefSeq" id="WP_277533590.1">
    <property type="nucleotide sequence ID" value="NZ_JAPDIA010000007.1"/>
</dbReference>
<dbReference type="Pfam" id="PF00072">
    <property type="entry name" value="Response_reg"/>
    <property type="match status" value="1"/>
</dbReference>
<dbReference type="Pfam" id="PF12833">
    <property type="entry name" value="HTH_18"/>
    <property type="match status" value="1"/>
</dbReference>
<feature type="domain" description="HTH araC/xylS-type" evidence="5">
    <location>
        <begin position="414"/>
        <end position="513"/>
    </location>
</feature>
<dbReference type="Proteomes" id="UP001153404">
    <property type="component" value="Unassembled WGS sequence"/>
</dbReference>
<dbReference type="SMART" id="SM00342">
    <property type="entry name" value="HTH_ARAC"/>
    <property type="match status" value="1"/>
</dbReference>
<dbReference type="PANTHER" id="PTHR43280:SF2">
    <property type="entry name" value="HTH-TYPE TRANSCRIPTIONAL REGULATOR EXSA"/>
    <property type="match status" value="1"/>
</dbReference>